<keyword evidence="7" id="KW-0677">Repeat</keyword>
<dbReference type="GO" id="GO:0005524">
    <property type="term" value="F:ATP binding"/>
    <property type="evidence" value="ECO:0007669"/>
    <property type="project" value="UniProtKB-UniRule"/>
</dbReference>
<dbReference type="PROSITE" id="PS00108">
    <property type="entry name" value="PROTEIN_KINASE_ST"/>
    <property type="match status" value="1"/>
</dbReference>
<feature type="transmembrane region" description="Helical" evidence="20">
    <location>
        <begin position="275"/>
        <end position="295"/>
    </location>
</feature>
<evidence type="ECO:0000256" key="12">
    <source>
        <dbReference type="ARBA" id="ARBA00023136"/>
    </source>
</evidence>
<comment type="catalytic activity">
    <reaction evidence="16">
        <text>L-threonyl-[protein] + ATP = O-phospho-L-threonyl-[protein] + ADP + H(+)</text>
        <dbReference type="Rhea" id="RHEA:46608"/>
        <dbReference type="Rhea" id="RHEA-COMP:11060"/>
        <dbReference type="Rhea" id="RHEA-COMP:11605"/>
        <dbReference type="ChEBI" id="CHEBI:15378"/>
        <dbReference type="ChEBI" id="CHEBI:30013"/>
        <dbReference type="ChEBI" id="CHEBI:30616"/>
        <dbReference type="ChEBI" id="CHEBI:61977"/>
        <dbReference type="ChEBI" id="CHEBI:456216"/>
        <dbReference type="EC" id="2.7.11.1"/>
    </reaction>
</comment>
<dbReference type="GO" id="GO:0005886">
    <property type="term" value="C:plasma membrane"/>
    <property type="evidence" value="ECO:0007669"/>
    <property type="project" value="TreeGrafter"/>
</dbReference>
<evidence type="ECO:0000256" key="13">
    <source>
        <dbReference type="ARBA" id="ARBA00023157"/>
    </source>
</evidence>
<keyword evidence="8 18" id="KW-0547">Nucleotide-binding</keyword>
<evidence type="ECO:0000256" key="10">
    <source>
        <dbReference type="ARBA" id="ARBA00022840"/>
    </source>
</evidence>
<dbReference type="CDD" id="cd23509">
    <property type="entry name" value="Gnk2-like"/>
    <property type="match status" value="2"/>
</dbReference>
<protein>
    <recommendedName>
        <fullName evidence="2">non-specific serine/threonine protein kinase</fullName>
        <ecNumber evidence="2">2.7.11.1</ecNumber>
    </recommendedName>
</protein>
<dbReference type="PROSITE" id="PS50011">
    <property type="entry name" value="PROTEIN_KINASE_DOM"/>
    <property type="match status" value="1"/>
</dbReference>
<dbReference type="EMBL" id="GISG01219656">
    <property type="protein sequence ID" value="MBA4663226.1"/>
    <property type="molecule type" value="Transcribed_RNA"/>
</dbReference>
<keyword evidence="15" id="KW-0325">Glycoprotein</keyword>
<comment type="catalytic activity">
    <reaction evidence="17">
        <text>L-seryl-[protein] + ATP = O-phospho-L-seryl-[protein] + ADP + H(+)</text>
        <dbReference type="Rhea" id="RHEA:17989"/>
        <dbReference type="Rhea" id="RHEA-COMP:9863"/>
        <dbReference type="Rhea" id="RHEA-COMP:11604"/>
        <dbReference type="ChEBI" id="CHEBI:15378"/>
        <dbReference type="ChEBI" id="CHEBI:29999"/>
        <dbReference type="ChEBI" id="CHEBI:30616"/>
        <dbReference type="ChEBI" id="CHEBI:83421"/>
        <dbReference type="ChEBI" id="CHEBI:456216"/>
        <dbReference type="EC" id="2.7.11.1"/>
    </reaction>
</comment>
<name>A0A7C9EDW4_OPUST</name>
<dbReference type="GO" id="GO:0004674">
    <property type="term" value="F:protein serine/threonine kinase activity"/>
    <property type="evidence" value="ECO:0007669"/>
    <property type="project" value="UniProtKB-KW"/>
</dbReference>
<keyword evidence="13" id="KW-1015">Disulfide bond</keyword>
<comment type="subcellular location">
    <subcellularLocation>
        <location evidence="1">Membrane</location>
        <topology evidence="1">Single-pass membrane protein</topology>
    </subcellularLocation>
</comment>
<evidence type="ECO:0000256" key="21">
    <source>
        <dbReference type="SAM" id="SignalP"/>
    </source>
</evidence>
<evidence type="ECO:0000256" key="3">
    <source>
        <dbReference type="ARBA" id="ARBA00022527"/>
    </source>
</evidence>
<dbReference type="Gene3D" id="3.30.200.20">
    <property type="entry name" value="Phosphorylase Kinase, domain 1"/>
    <property type="match status" value="1"/>
</dbReference>
<evidence type="ECO:0000256" key="17">
    <source>
        <dbReference type="ARBA" id="ARBA00048679"/>
    </source>
</evidence>
<evidence type="ECO:0000256" key="20">
    <source>
        <dbReference type="SAM" id="Phobius"/>
    </source>
</evidence>
<keyword evidence="11 20" id="KW-1133">Transmembrane helix</keyword>
<dbReference type="InterPro" id="IPR017441">
    <property type="entry name" value="Protein_kinase_ATP_BS"/>
</dbReference>
<dbReference type="InterPro" id="IPR001245">
    <property type="entry name" value="Ser-Thr/Tyr_kinase_cat_dom"/>
</dbReference>
<dbReference type="EC" id="2.7.11.1" evidence="2"/>
<dbReference type="PROSITE" id="PS00107">
    <property type="entry name" value="PROTEIN_KINASE_ATP"/>
    <property type="match status" value="1"/>
</dbReference>
<sequence>MNSSSLILLLSVLMVSLPLSSAQPVWGYNCSNNRNYTRNSSFAANLNTLLSSIASGAPLAGSRGHFHNLTVGAKQGDDFASGTCLCRGDLSSTDCTSSCMDAAKSIRQVCPTQKQAIGWYRDCVFRYSDQPILGVMSSSPWFCSANDANVSNPKAFNRQLTALLQSLGPKALYGPKYAAGSRRVSGSLSVFADLGCNPDLNVSDCSRCYQDIINYIPSCCHGKAGGAILTPSCDSRVETYQFYHLSADSLSPAPTSLSSSTSKDYPERKRKSLEISAIAVATFLAVFVVVGIWIYRRQRKARHATNEEDIEDIIAVESLQFDLAAIKAATCNFSWDNKLGEGGFGEVYKGKLGNGQEVAVKRLSKNSGQGIAEFKTEVILVAGLQHKNLVKLLGFCMASKEKILVYEFLSNSSLDRFLFDTTKNKSLDWKTRFKIIRGIAGGLLYLHEDSRLRVIHRDLKSSNILLDELMNPKISDFGLAKLCGMDQTQGDTKRIVGTYGYMAPEYAMTGHFSVKSDVFSFGVIVLEIVAGQKSRHFARPQAEEALLHRAWRLWSEEKVSDLMDPGLATNYEEEEATKCIHIALLSVQEDPGRRPKMSTVIRSLNGDPISLETPKAPQFLFNSTDPGDENASSSYSFPPSISNFYPR</sequence>
<dbReference type="InterPro" id="IPR011009">
    <property type="entry name" value="Kinase-like_dom_sf"/>
</dbReference>
<dbReference type="Pfam" id="PF01657">
    <property type="entry name" value="Stress-antifung"/>
    <property type="match status" value="2"/>
</dbReference>
<dbReference type="CDD" id="cd14066">
    <property type="entry name" value="STKc_IRAK"/>
    <property type="match status" value="1"/>
</dbReference>
<keyword evidence="14" id="KW-0675">Receptor</keyword>
<evidence type="ECO:0000256" key="16">
    <source>
        <dbReference type="ARBA" id="ARBA00047899"/>
    </source>
</evidence>
<keyword evidence="4" id="KW-0808">Transferase</keyword>
<reference evidence="24" key="1">
    <citation type="journal article" date="2013" name="J. Plant Res.">
        <title>Effect of fungi and light on seed germination of three Opuntia species from semiarid lands of central Mexico.</title>
        <authorList>
            <person name="Delgado-Sanchez P."/>
            <person name="Jimenez-Bremont J.F."/>
            <person name="Guerrero-Gonzalez Mde L."/>
            <person name="Flores J."/>
        </authorList>
    </citation>
    <scope>NUCLEOTIDE SEQUENCE</scope>
    <source>
        <tissue evidence="24">Cladode</tissue>
    </source>
</reference>
<evidence type="ECO:0000256" key="6">
    <source>
        <dbReference type="ARBA" id="ARBA00022729"/>
    </source>
</evidence>
<evidence type="ECO:0000256" key="14">
    <source>
        <dbReference type="ARBA" id="ARBA00023170"/>
    </source>
</evidence>
<evidence type="ECO:0000256" key="1">
    <source>
        <dbReference type="ARBA" id="ARBA00004167"/>
    </source>
</evidence>
<evidence type="ECO:0000313" key="24">
    <source>
        <dbReference type="EMBL" id="MBA4663226.1"/>
    </source>
</evidence>
<evidence type="ECO:0000259" key="22">
    <source>
        <dbReference type="PROSITE" id="PS50011"/>
    </source>
</evidence>
<feature type="compositionally biased region" description="Low complexity" evidence="19">
    <location>
        <begin position="632"/>
        <end position="647"/>
    </location>
</feature>
<keyword evidence="6 21" id="KW-0732">Signal</keyword>
<dbReference type="PANTHER" id="PTHR27002:SF1050">
    <property type="entry name" value="CYSTEINE-RICH RECEPTOR-LIKE PROTEIN KINASE 5"/>
    <property type="match status" value="1"/>
</dbReference>
<feature type="region of interest" description="Disordered" evidence="19">
    <location>
        <begin position="617"/>
        <end position="647"/>
    </location>
</feature>
<keyword evidence="10 18" id="KW-0067">ATP-binding</keyword>
<dbReference type="AlphaFoldDB" id="A0A7C9EDW4"/>
<dbReference type="PROSITE" id="PS51473">
    <property type="entry name" value="GNK2"/>
    <property type="match status" value="2"/>
</dbReference>
<evidence type="ECO:0000256" key="9">
    <source>
        <dbReference type="ARBA" id="ARBA00022777"/>
    </source>
</evidence>
<evidence type="ECO:0000256" key="18">
    <source>
        <dbReference type="PROSITE-ProRule" id="PRU10141"/>
    </source>
</evidence>
<evidence type="ECO:0000256" key="2">
    <source>
        <dbReference type="ARBA" id="ARBA00012513"/>
    </source>
</evidence>
<feature type="domain" description="Gnk2-homologous" evidence="23">
    <location>
        <begin position="138"/>
        <end position="242"/>
    </location>
</feature>
<evidence type="ECO:0000256" key="5">
    <source>
        <dbReference type="ARBA" id="ARBA00022692"/>
    </source>
</evidence>
<feature type="domain" description="Gnk2-homologous" evidence="23">
    <location>
        <begin position="24"/>
        <end position="132"/>
    </location>
</feature>
<dbReference type="PANTHER" id="PTHR27002">
    <property type="entry name" value="RECEPTOR-LIKE SERINE/THREONINE-PROTEIN KINASE SD1-8"/>
    <property type="match status" value="1"/>
</dbReference>
<evidence type="ECO:0000256" key="19">
    <source>
        <dbReference type="SAM" id="MobiDB-lite"/>
    </source>
</evidence>
<evidence type="ECO:0000256" key="8">
    <source>
        <dbReference type="ARBA" id="ARBA00022741"/>
    </source>
</evidence>
<keyword evidence="3" id="KW-0723">Serine/threonine-protein kinase</keyword>
<feature type="binding site" evidence="18">
    <location>
        <position position="361"/>
    </location>
    <ligand>
        <name>ATP</name>
        <dbReference type="ChEBI" id="CHEBI:30616"/>
    </ligand>
</feature>
<keyword evidence="5 20" id="KW-0812">Transmembrane</keyword>
<feature type="signal peptide" evidence="21">
    <location>
        <begin position="1"/>
        <end position="22"/>
    </location>
</feature>
<dbReference type="InterPro" id="IPR008271">
    <property type="entry name" value="Ser/Thr_kinase_AS"/>
</dbReference>
<evidence type="ECO:0000256" key="11">
    <source>
        <dbReference type="ARBA" id="ARBA00022989"/>
    </source>
</evidence>
<feature type="chain" id="PRO_5027945182" description="non-specific serine/threonine protein kinase" evidence="21">
    <location>
        <begin position="23"/>
        <end position="647"/>
    </location>
</feature>
<keyword evidence="9" id="KW-0418">Kinase</keyword>
<evidence type="ECO:0000256" key="4">
    <source>
        <dbReference type="ARBA" id="ARBA00022679"/>
    </source>
</evidence>
<evidence type="ECO:0000256" key="7">
    <source>
        <dbReference type="ARBA" id="ARBA00022737"/>
    </source>
</evidence>
<dbReference type="InterPro" id="IPR000719">
    <property type="entry name" value="Prot_kinase_dom"/>
</dbReference>
<dbReference type="InterPro" id="IPR002902">
    <property type="entry name" value="GNK2"/>
</dbReference>
<keyword evidence="12 20" id="KW-0472">Membrane</keyword>
<accession>A0A7C9EDW4</accession>
<organism evidence="24">
    <name type="scientific">Opuntia streptacantha</name>
    <name type="common">Prickly pear cactus</name>
    <name type="synonym">Opuntia cardona</name>
    <dbReference type="NCBI Taxonomy" id="393608"/>
    <lineage>
        <taxon>Eukaryota</taxon>
        <taxon>Viridiplantae</taxon>
        <taxon>Streptophyta</taxon>
        <taxon>Embryophyta</taxon>
        <taxon>Tracheophyta</taxon>
        <taxon>Spermatophyta</taxon>
        <taxon>Magnoliopsida</taxon>
        <taxon>eudicotyledons</taxon>
        <taxon>Gunneridae</taxon>
        <taxon>Pentapetalae</taxon>
        <taxon>Caryophyllales</taxon>
        <taxon>Cactineae</taxon>
        <taxon>Cactaceae</taxon>
        <taxon>Opuntioideae</taxon>
        <taxon>Opuntia</taxon>
    </lineage>
</organism>
<proteinExistence type="predicted"/>
<dbReference type="Gene3D" id="3.30.430.20">
    <property type="entry name" value="Gnk2 domain, C-X8-C-X2-C motif"/>
    <property type="match status" value="2"/>
</dbReference>
<feature type="domain" description="Protein kinase" evidence="22">
    <location>
        <begin position="333"/>
        <end position="610"/>
    </location>
</feature>
<dbReference type="InterPro" id="IPR038408">
    <property type="entry name" value="GNK2_sf"/>
</dbReference>
<dbReference type="SUPFAM" id="SSF56112">
    <property type="entry name" value="Protein kinase-like (PK-like)"/>
    <property type="match status" value="1"/>
</dbReference>
<reference evidence="24" key="2">
    <citation type="submission" date="2020-07" db="EMBL/GenBank/DDBJ databases">
        <authorList>
            <person name="Vera ALvarez R."/>
            <person name="Arias-Moreno D.M."/>
            <person name="Jimenez-Jacinto V."/>
            <person name="Jimenez-Bremont J.F."/>
            <person name="Swaminathan K."/>
            <person name="Moose S.P."/>
            <person name="Guerrero-Gonzalez M.L."/>
            <person name="Marino-Ramirez L."/>
            <person name="Landsman D."/>
            <person name="Rodriguez-Kessler M."/>
            <person name="Delgado-Sanchez P."/>
        </authorList>
    </citation>
    <scope>NUCLEOTIDE SEQUENCE</scope>
    <source>
        <tissue evidence="24">Cladode</tissue>
    </source>
</reference>
<dbReference type="FunFam" id="1.10.510.10:FF:000060">
    <property type="entry name" value="G-type lectin S-receptor-like serine/threonine-protein kinase"/>
    <property type="match status" value="1"/>
</dbReference>
<dbReference type="Gene3D" id="1.10.510.10">
    <property type="entry name" value="Transferase(Phosphotransferase) domain 1"/>
    <property type="match status" value="1"/>
</dbReference>
<evidence type="ECO:0000256" key="15">
    <source>
        <dbReference type="ARBA" id="ARBA00023180"/>
    </source>
</evidence>
<dbReference type="SMART" id="SM00220">
    <property type="entry name" value="S_TKc"/>
    <property type="match status" value="1"/>
</dbReference>
<dbReference type="Pfam" id="PF07714">
    <property type="entry name" value="PK_Tyr_Ser-Thr"/>
    <property type="match status" value="1"/>
</dbReference>
<evidence type="ECO:0000259" key="23">
    <source>
        <dbReference type="PROSITE" id="PS51473"/>
    </source>
</evidence>
<dbReference type="FunFam" id="3.30.200.20:FF:000142">
    <property type="entry name" value="Cysteine-rich receptor-like protein kinase 10"/>
    <property type="match status" value="1"/>
</dbReference>